<comment type="caution">
    <text evidence="1">The sequence shown here is derived from an EMBL/GenBank/DDBJ whole genome shotgun (WGS) entry which is preliminary data.</text>
</comment>
<protein>
    <submittedName>
        <fullName evidence="1">Uncharacterized protein</fullName>
    </submittedName>
</protein>
<accession>A0ABR3N3B5</accession>
<organism evidence="1 2">
    <name type="scientific">Cirrhinus molitorella</name>
    <name type="common">mud carp</name>
    <dbReference type="NCBI Taxonomy" id="172907"/>
    <lineage>
        <taxon>Eukaryota</taxon>
        <taxon>Metazoa</taxon>
        <taxon>Chordata</taxon>
        <taxon>Craniata</taxon>
        <taxon>Vertebrata</taxon>
        <taxon>Euteleostomi</taxon>
        <taxon>Actinopterygii</taxon>
        <taxon>Neopterygii</taxon>
        <taxon>Teleostei</taxon>
        <taxon>Ostariophysi</taxon>
        <taxon>Cypriniformes</taxon>
        <taxon>Cyprinidae</taxon>
        <taxon>Labeoninae</taxon>
        <taxon>Labeonini</taxon>
        <taxon>Cirrhinus</taxon>
    </lineage>
</organism>
<dbReference type="Proteomes" id="UP001558613">
    <property type="component" value="Unassembled WGS sequence"/>
</dbReference>
<evidence type="ECO:0000313" key="2">
    <source>
        <dbReference type="Proteomes" id="UP001558613"/>
    </source>
</evidence>
<proteinExistence type="predicted"/>
<evidence type="ECO:0000313" key="1">
    <source>
        <dbReference type="EMBL" id="KAL1271415.1"/>
    </source>
</evidence>
<reference evidence="1 2" key="1">
    <citation type="submission" date="2023-09" db="EMBL/GenBank/DDBJ databases">
        <authorList>
            <person name="Wang M."/>
        </authorList>
    </citation>
    <scope>NUCLEOTIDE SEQUENCE [LARGE SCALE GENOMIC DNA]</scope>
    <source>
        <strain evidence="1">GT-2023</strain>
        <tissue evidence="1">Liver</tissue>
    </source>
</reference>
<keyword evidence="2" id="KW-1185">Reference proteome</keyword>
<dbReference type="EMBL" id="JAYMGO010000007">
    <property type="protein sequence ID" value="KAL1271415.1"/>
    <property type="molecule type" value="Genomic_DNA"/>
</dbReference>
<sequence>MIVFVTGCGNAPNSDGCYRGGTESAISGLSGSCVSFLHSAGRSLGLPSSKQTPRLRPLQGESWGLLGYDQEETYRK</sequence>
<gene>
    <name evidence="1" type="ORF">QQF64_030431</name>
</gene>
<name>A0ABR3N3B5_9TELE</name>